<dbReference type="GO" id="GO:0042026">
    <property type="term" value="P:protein refolding"/>
    <property type="evidence" value="ECO:0007669"/>
    <property type="project" value="TreeGrafter"/>
</dbReference>
<evidence type="ECO:0000313" key="5">
    <source>
        <dbReference type="Proteomes" id="UP000816034"/>
    </source>
</evidence>
<dbReference type="GeneID" id="68097186"/>
<dbReference type="CDD" id="cd06257">
    <property type="entry name" value="DnaJ"/>
    <property type="match status" value="1"/>
</dbReference>
<protein>
    <recommendedName>
        <fullName evidence="3">J domain-containing protein</fullName>
    </recommendedName>
</protein>
<gene>
    <name evidence="4" type="ORF">C9374_004731</name>
</gene>
<dbReference type="Pfam" id="PF00226">
    <property type="entry name" value="DnaJ"/>
    <property type="match status" value="1"/>
</dbReference>
<dbReference type="PANTHER" id="PTHR43096:SF52">
    <property type="entry name" value="DNAJ HOMOLOG 1, MITOCHONDRIAL-RELATED"/>
    <property type="match status" value="1"/>
</dbReference>
<name>A0AA88GPD1_NAELO</name>
<feature type="transmembrane region" description="Helical" evidence="2">
    <location>
        <begin position="39"/>
        <end position="59"/>
    </location>
</feature>
<evidence type="ECO:0000313" key="4">
    <source>
        <dbReference type="EMBL" id="KAG2382764.1"/>
    </source>
</evidence>
<dbReference type="SMART" id="SM00271">
    <property type="entry name" value="DnaJ"/>
    <property type="match status" value="1"/>
</dbReference>
<evidence type="ECO:0000256" key="2">
    <source>
        <dbReference type="SAM" id="Phobius"/>
    </source>
</evidence>
<keyword evidence="2" id="KW-0812">Transmembrane</keyword>
<dbReference type="InterPro" id="IPR036869">
    <property type="entry name" value="J_dom_sf"/>
</dbReference>
<evidence type="ECO:0000259" key="3">
    <source>
        <dbReference type="PROSITE" id="PS50076"/>
    </source>
</evidence>
<keyword evidence="2" id="KW-1133">Transmembrane helix</keyword>
<feature type="transmembrane region" description="Helical" evidence="2">
    <location>
        <begin position="165"/>
        <end position="187"/>
    </location>
</feature>
<dbReference type="EMBL" id="PYSW02000022">
    <property type="protein sequence ID" value="KAG2382764.1"/>
    <property type="molecule type" value="Genomic_DNA"/>
</dbReference>
<reference evidence="4 5" key="1">
    <citation type="journal article" date="2018" name="BMC Genomics">
        <title>The genome of Naegleria lovaniensis, the basis for a comparative approach to unravel pathogenicity factors of the human pathogenic amoeba N. fowleri.</title>
        <authorList>
            <person name="Liechti N."/>
            <person name="Schurch N."/>
            <person name="Bruggmann R."/>
            <person name="Wittwer M."/>
        </authorList>
    </citation>
    <scope>NUCLEOTIDE SEQUENCE [LARGE SCALE GENOMIC DNA]</scope>
    <source>
        <strain evidence="4 5">ATCC 30569</strain>
    </source>
</reference>
<comment type="caution">
    <text evidence="4">The sequence shown here is derived from an EMBL/GenBank/DDBJ whole genome shotgun (WGS) entry which is preliminary data.</text>
</comment>
<proteinExistence type="predicted"/>
<dbReference type="AlphaFoldDB" id="A0AA88GPD1"/>
<dbReference type="SUPFAM" id="SSF46565">
    <property type="entry name" value="Chaperone J-domain"/>
    <property type="match status" value="1"/>
</dbReference>
<organism evidence="4 5">
    <name type="scientific">Naegleria lovaniensis</name>
    <name type="common">Amoeba</name>
    <dbReference type="NCBI Taxonomy" id="51637"/>
    <lineage>
        <taxon>Eukaryota</taxon>
        <taxon>Discoba</taxon>
        <taxon>Heterolobosea</taxon>
        <taxon>Tetramitia</taxon>
        <taxon>Eutetramitia</taxon>
        <taxon>Vahlkampfiidae</taxon>
        <taxon>Naegleria</taxon>
    </lineage>
</organism>
<dbReference type="PRINTS" id="PR00625">
    <property type="entry name" value="JDOMAIN"/>
</dbReference>
<feature type="domain" description="J" evidence="3">
    <location>
        <begin position="72"/>
        <end position="139"/>
    </location>
</feature>
<dbReference type="GO" id="GO:0005737">
    <property type="term" value="C:cytoplasm"/>
    <property type="evidence" value="ECO:0007669"/>
    <property type="project" value="TreeGrafter"/>
</dbReference>
<keyword evidence="2" id="KW-0472">Membrane</keyword>
<evidence type="ECO:0000256" key="1">
    <source>
        <dbReference type="ARBA" id="ARBA00023186"/>
    </source>
</evidence>
<dbReference type="Proteomes" id="UP000816034">
    <property type="component" value="Unassembled WGS sequence"/>
</dbReference>
<dbReference type="InterPro" id="IPR001623">
    <property type="entry name" value="DnaJ_domain"/>
</dbReference>
<keyword evidence="5" id="KW-1185">Reference proteome</keyword>
<dbReference type="PANTHER" id="PTHR43096">
    <property type="entry name" value="DNAJ HOMOLOG 1, MITOCHONDRIAL-RELATED"/>
    <property type="match status" value="1"/>
</dbReference>
<dbReference type="GO" id="GO:0051082">
    <property type="term" value="F:unfolded protein binding"/>
    <property type="evidence" value="ECO:0007669"/>
    <property type="project" value="TreeGrafter"/>
</dbReference>
<keyword evidence="1" id="KW-0143">Chaperone</keyword>
<accession>A0AA88GPD1</accession>
<dbReference type="RefSeq" id="XP_044548443.1">
    <property type="nucleotide sequence ID" value="XM_044694403.1"/>
</dbReference>
<sequence length="355" mass="40936">MVLSSLKYSLGLPLLQQYDRIQFIIFQKFWQSDDFYRKVKILCGALVVIGLLLIVLFAGNGSGGSGKKLSFDPYEFMGLDRNCTDREVKRQFRILSRTLHPDRNKEDDPDTARLKYLQLKQSQEILLDPKKRKNYEEHGDPDYVDMSLFDVETYPDMLMNPGKPFVIYVTFLAGFFGCVVPLCYYLLQPALEDPPEFLTDLIFDHIHKGEKELLESRYDSCLNALKTAEDYWEQLTTVFKAYRRSIFHPEFVIRIATRRVQCQLLKASDASNPKETLNLIQEATQVIRTAETNLLNSEQNKKDIYDTSKKYFRDIESTIDGKLKGKTSVLEDLLISFCRGSSSSSSAGNAFKKRK</sequence>
<dbReference type="Gene3D" id="1.10.287.110">
    <property type="entry name" value="DnaJ domain"/>
    <property type="match status" value="1"/>
</dbReference>
<dbReference type="PROSITE" id="PS50076">
    <property type="entry name" value="DNAJ_2"/>
    <property type="match status" value="1"/>
</dbReference>